<dbReference type="Proteomes" id="UP001208938">
    <property type="component" value="Unassembled WGS sequence"/>
</dbReference>
<evidence type="ECO:0008006" key="3">
    <source>
        <dbReference type="Google" id="ProtNLM"/>
    </source>
</evidence>
<evidence type="ECO:0000313" key="1">
    <source>
        <dbReference type="EMBL" id="MCW1932604.1"/>
    </source>
</evidence>
<dbReference type="Gene3D" id="3.40.50.1110">
    <property type="entry name" value="SGNH hydrolase"/>
    <property type="match status" value="1"/>
</dbReference>
<gene>
    <name evidence="1" type="ORF">OKW52_10140</name>
</gene>
<proteinExistence type="predicted"/>
<name>A0ABT3GYG0_9RHOB</name>
<reference evidence="1 2" key="1">
    <citation type="submission" date="2022-10" db="EMBL/GenBank/DDBJ databases">
        <title>Pararhodobacter sp. nov., isolated from marine algae.</title>
        <authorList>
            <person name="Choi B.J."/>
            <person name="Kim J.M."/>
            <person name="Lee J.K."/>
            <person name="Choi D.G."/>
            <person name="Jeon C.O."/>
        </authorList>
    </citation>
    <scope>NUCLEOTIDE SEQUENCE [LARGE SCALE GENOMIC DNA]</scope>
    <source>
        <strain evidence="1 2">ZQ420</strain>
    </source>
</reference>
<evidence type="ECO:0000313" key="2">
    <source>
        <dbReference type="Proteomes" id="UP001208938"/>
    </source>
</evidence>
<accession>A0ABT3GYG0</accession>
<organism evidence="1 2">
    <name type="scientific">Pararhodobacter zhoushanensis</name>
    <dbReference type="NCBI Taxonomy" id="2479545"/>
    <lineage>
        <taxon>Bacteria</taxon>
        <taxon>Pseudomonadati</taxon>
        <taxon>Pseudomonadota</taxon>
        <taxon>Alphaproteobacteria</taxon>
        <taxon>Rhodobacterales</taxon>
        <taxon>Paracoccaceae</taxon>
        <taxon>Pararhodobacter</taxon>
    </lineage>
</organism>
<protein>
    <recommendedName>
        <fullName evidence="3">Sialate O-acetylesterase domain-containing protein</fullName>
    </recommendedName>
</protein>
<dbReference type="RefSeq" id="WP_264505590.1">
    <property type="nucleotide sequence ID" value="NZ_JAPDFL010000001.1"/>
</dbReference>
<dbReference type="EMBL" id="JAPDFL010000001">
    <property type="protein sequence ID" value="MCW1932604.1"/>
    <property type="molecule type" value="Genomic_DNA"/>
</dbReference>
<dbReference type="SUPFAM" id="SSF52266">
    <property type="entry name" value="SGNH hydrolase"/>
    <property type="match status" value="1"/>
</dbReference>
<keyword evidence="2" id="KW-1185">Reference proteome</keyword>
<dbReference type="InterPro" id="IPR036514">
    <property type="entry name" value="SGNH_hydro_sf"/>
</dbReference>
<comment type="caution">
    <text evidence="1">The sequence shown here is derived from an EMBL/GenBank/DDBJ whole genome shotgun (WGS) entry which is preliminary data.</text>
</comment>
<sequence length="723" mass="76052">MAVSPRTRPISGGVVSNEADLANEAAWIEALLAGKASAAQGALADSAVQPGDNIDDLAETDTAKIMSSVERAKLAGVEEGATANASDAALRARADHTGEQAISTVTGLQAALDGKVSESDLAAVDVNLGFVTDNVTFEHGAPIEFTLIKSGSGQFFRDETSRDLDLLQEYGPLTRRLVGEHGAPATLDLVKTEDGSFYRRFFYEGDLGVYGAYVDSDGNAQIVGASALWPLTDGAEGSATYKDPSNGGTFAGPKALSATVSAVAIGLVEQAFQPGYDGVPHLYQYPRRGGWSISPSYKKVLVLTLSGQSLNSAVSYGLLNGTCPAPGRLGMFAGGVRPGQMFANASKPNRFQYLYTPEDLGAIVDMREQEDTIWSAYAESDCTAVSNYMLNEVDSDTAIVGINVAVGGANTSEQGPGSATWRNLALCYAQLRMMCEDRGVEMIIGPMLWSQGGSNVADTEAEYVAEIERIYDGWQDLIEGHGGTRHEAPMLVHGMTHANDTTAGTTNGTMEVSRAPLTLMQDAVRNFVAVGPEYLYTNAEDEGLSSDTTHMGYHGVNHRSWFVYEALLGTYFGSAGYEPLRMISAVRTGAEVRVRFNTAAANIVGPIVIDNAAITAVSNAGLSWWDAGDGNSVTISNVAVESVDSGTDWEVVVTLSDTPTGTAQQLGAGLRDTATGVGGTYQGPVIGARTSIADSAGAGDDLLINGQTRTKSHALHTQLIDIT</sequence>